<keyword evidence="2" id="KW-1185">Reference proteome</keyword>
<comment type="caution">
    <text evidence="1">The sequence shown here is derived from an EMBL/GenBank/DDBJ whole genome shotgun (WGS) entry which is preliminary data.</text>
</comment>
<gene>
    <name evidence="1" type="ORF">FWILDA_LOCUS17321</name>
</gene>
<dbReference type="EMBL" id="CAMKVN010013288">
    <property type="protein sequence ID" value="CAI2195926.1"/>
    <property type="molecule type" value="Genomic_DNA"/>
</dbReference>
<proteinExistence type="predicted"/>
<organism evidence="1 2">
    <name type="scientific">Funneliformis geosporum</name>
    <dbReference type="NCBI Taxonomy" id="1117311"/>
    <lineage>
        <taxon>Eukaryota</taxon>
        <taxon>Fungi</taxon>
        <taxon>Fungi incertae sedis</taxon>
        <taxon>Mucoromycota</taxon>
        <taxon>Glomeromycotina</taxon>
        <taxon>Glomeromycetes</taxon>
        <taxon>Glomerales</taxon>
        <taxon>Glomeraceae</taxon>
        <taxon>Funneliformis</taxon>
    </lineage>
</organism>
<dbReference type="OrthoDB" id="2389172at2759"/>
<accession>A0A9W4T812</accession>
<protein>
    <submittedName>
        <fullName evidence="1">19510_t:CDS:1</fullName>
    </submittedName>
</protein>
<dbReference type="AlphaFoldDB" id="A0A9W4T812"/>
<reference evidence="1" key="1">
    <citation type="submission" date="2022-08" db="EMBL/GenBank/DDBJ databases">
        <authorList>
            <person name="Kallberg Y."/>
            <person name="Tangrot J."/>
            <person name="Rosling A."/>
        </authorList>
    </citation>
    <scope>NUCLEOTIDE SEQUENCE</scope>
    <source>
        <strain evidence="1">Wild A</strain>
    </source>
</reference>
<feature type="non-terminal residue" evidence="1">
    <location>
        <position position="64"/>
    </location>
</feature>
<dbReference type="Proteomes" id="UP001153678">
    <property type="component" value="Unassembled WGS sequence"/>
</dbReference>
<evidence type="ECO:0000313" key="2">
    <source>
        <dbReference type="Proteomes" id="UP001153678"/>
    </source>
</evidence>
<feature type="non-terminal residue" evidence="1">
    <location>
        <position position="1"/>
    </location>
</feature>
<sequence>PVVNSDKAKQSKQSTLEDTIRKIVQSELKLIFPALIAQDFKVDVLKQALFIQEQSDEIPITKDI</sequence>
<name>A0A9W4T812_9GLOM</name>
<evidence type="ECO:0000313" key="1">
    <source>
        <dbReference type="EMBL" id="CAI2195926.1"/>
    </source>
</evidence>